<evidence type="ECO:0000313" key="1">
    <source>
        <dbReference type="EMBL" id="KAK6169385.1"/>
    </source>
</evidence>
<name>A0AAN8J4N2_PATCE</name>
<sequence>MLTTPALVGTNVLKPMLNQLLAVHGHNYLNQSVLPEIWSFTFRCMQVQEKQLDGKVGIVRCSEELPIRLGCNRSVCLVGKIKDLNLTHRQRLIFQNSPDSLISTSIEVTPTVLDVYPGEEEKEVIVRLSNLSLSPVRIYPHSILCELQVVDLVRKTSVNSAFAIM</sequence>
<dbReference type="EMBL" id="JAZGQO010000015">
    <property type="protein sequence ID" value="KAK6169385.1"/>
    <property type="molecule type" value="Genomic_DNA"/>
</dbReference>
<gene>
    <name evidence="1" type="ORF">SNE40_020451</name>
</gene>
<dbReference type="AlphaFoldDB" id="A0AAN8J4N2"/>
<comment type="caution">
    <text evidence="1">The sequence shown here is derived from an EMBL/GenBank/DDBJ whole genome shotgun (WGS) entry which is preliminary data.</text>
</comment>
<organism evidence="1 2">
    <name type="scientific">Patella caerulea</name>
    <name type="common">Rayed Mediterranean limpet</name>
    <dbReference type="NCBI Taxonomy" id="87958"/>
    <lineage>
        <taxon>Eukaryota</taxon>
        <taxon>Metazoa</taxon>
        <taxon>Spiralia</taxon>
        <taxon>Lophotrochozoa</taxon>
        <taxon>Mollusca</taxon>
        <taxon>Gastropoda</taxon>
        <taxon>Patellogastropoda</taxon>
        <taxon>Patelloidea</taxon>
        <taxon>Patellidae</taxon>
        <taxon>Patella</taxon>
    </lineage>
</organism>
<dbReference type="Proteomes" id="UP001347796">
    <property type="component" value="Unassembled WGS sequence"/>
</dbReference>
<accession>A0AAN8J4N2</accession>
<keyword evidence="2" id="KW-1185">Reference proteome</keyword>
<evidence type="ECO:0000313" key="2">
    <source>
        <dbReference type="Proteomes" id="UP001347796"/>
    </source>
</evidence>
<protein>
    <submittedName>
        <fullName evidence="1">Uncharacterized protein</fullName>
    </submittedName>
</protein>
<proteinExistence type="predicted"/>
<reference evidence="1 2" key="1">
    <citation type="submission" date="2024-01" db="EMBL/GenBank/DDBJ databases">
        <title>The genome of the rayed Mediterranean limpet Patella caerulea (Linnaeus, 1758).</title>
        <authorList>
            <person name="Anh-Thu Weber A."/>
            <person name="Halstead-Nussloch G."/>
        </authorList>
    </citation>
    <scope>NUCLEOTIDE SEQUENCE [LARGE SCALE GENOMIC DNA]</scope>
    <source>
        <strain evidence="1">AATW-2023a</strain>
        <tissue evidence="1">Whole specimen</tissue>
    </source>
</reference>